<evidence type="ECO:0000313" key="1">
    <source>
        <dbReference type="EMBL" id="GJD95769.1"/>
    </source>
</evidence>
<gene>
    <name evidence="1" type="ORF">OCOJLMKI_2983</name>
</gene>
<accession>A0ABQ4RY86</accession>
<dbReference type="RefSeq" id="WP_238244903.1">
    <property type="nucleotide sequence ID" value="NZ_BPQP01000045.1"/>
</dbReference>
<dbReference type="Proteomes" id="UP001055125">
    <property type="component" value="Unassembled WGS sequence"/>
</dbReference>
<reference evidence="1" key="1">
    <citation type="journal article" date="2021" name="Front. Microbiol.">
        <title>Comprehensive Comparative Genomics and Phenotyping of Methylobacterium Species.</title>
        <authorList>
            <person name="Alessa O."/>
            <person name="Ogura Y."/>
            <person name="Fujitani Y."/>
            <person name="Takami H."/>
            <person name="Hayashi T."/>
            <person name="Sahin N."/>
            <person name="Tani A."/>
        </authorList>
    </citation>
    <scope>NUCLEOTIDE SEQUENCE</scope>
    <source>
        <strain evidence="1">DSM 19015</strain>
    </source>
</reference>
<dbReference type="EMBL" id="BPQP01000045">
    <property type="protein sequence ID" value="GJD95769.1"/>
    <property type="molecule type" value="Genomic_DNA"/>
</dbReference>
<proteinExistence type="predicted"/>
<name>A0ABQ4RY86_9HYPH</name>
<organism evidence="1 2">
    <name type="scientific">Methylobacterium iners</name>
    <dbReference type="NCBI Taxonomy" id="418707"/>
    <lineage>
        <taxon>Bacteria</taxon>
        <taxon>Pseudomonadati</taxon>
        <taxon>Pseudomonadota</taxon>
        <taxon>Alphaproteobacteria</taxon>
        <taxon>Hyphomicrobiales</taxon>
        <taxon>Methylobacteriaceae</taxon>
        <taxon>Methylobacterium</taxon>
    </lineage>
</organism>
<evidence type="ECO:0000313" key="2">
    <source>
        <dbReference type="Proteomes" id="UP001055125"/>
    </source>
</evidence>
<keyword evidence="2" id="KW-1185">Reference proteome</keyword>
<sequence length="178" mass="19679">MIEPVILEVMHRLNEPVPALVQGLGSASLVRSARTRPGRTETSSRWVDHWTKRAQDQVDALVRAYAAGPIEADHLAQLDRLIALLDAGTDETSKTYRRYEKLTKGFLKQLRASAPADAAAFAAQRDRIFGDWARAALVRSELILALRALRARYRPDAGTGDIFDNPDDLTAYLRGVAA</sequence>
<reference evidence="1" key="2">
    <citation type="submission" date="2021-08" db="EMBL/GenBank/DDBJ databases">
        <authorList>
            <person name="Tani A."/>
            <person name="Ola A."/>
            <person name="Ogura Y."/>
            <person name="Katsura K."/>
            <person name="Hayashi T."/>
        </authorList>
    </citation>
    <scope>NUCLEOTIDE SEQUENCE</scope>
    <source>
        <strain evidence="1">DSM 19015</strain>
    </source>
</reference>
<comment type="caution">
    <text evidence="1">The sequence shown here is derived from an EMBL/GenBank/DDBJ whole genome shotgun (WGS) entry which is preliminary data.</text>
</comment>
<protein>
    <submittedName>
        <fullName evidence="1">Uncharacterized protein</fullName>
    </submittedName>
</protein>